<gene>
    <name evidence="3" type="ORF">Fot_48249</name>
</gene>
<name>A0ABD1QSQ0_9LAMI</name>
<accession>A0ABD1QSQ0</accession>
<evidence type="ECO:0000259" key="2">
    <source>
        <dbReference type="Pfam" id="PF19274"/>
    </source>
</evidence>
<comment type="similarity">
    <text evidence="1">Belongs to the PI3/PI4-kinase family. Type III PI4K subfamily.</text>
</comment>
<dbReference type="Proteomes" id="UP001604277">
    <property type="component" value="Unassembled WGS sequence"/>
</dbReference>
<evidence type="ECO:0000256" key="1">
    <source>
        <dbReference type="ARBA" id="ARBA00006209"/>
    </source>
</evidence>
<feature type="domain" description="PI4-kinase N-terminal" evidence="2">
    <location>
        <begin position="105"/>
        <end position="272"/>
    </location>
</feature>
<organism evidence="3 4">
    <name type="scientific">Forsythia ovata</name>
    <dbReference type="NCBI Taxonomy" id="205694"/>
    <lineage>
        <taxon>Eukaryota</taxon>
        <taxon>Viridiplantae</taxon>
        <taxon>Streptophyta</taxon>
        <taxon>Embryophyta</taxon>
        <taxon>Tracheophyta</taxon>
        <taxon>Spermatophyta</taxon>
        <taxon>Magnoliopsida</taxon>
        <taxon>eudicotyledons</taxon>
        <taxon>Gunneridae</taxon>
        <taxon>Pentapetalae</taxon>
        <taxon>asterids</taxon>
        <taxon>lamiids</taxon>
        <taxon>Lamiales</taxon>
        <taxon>Oleaceae</taxon>
        <taxon>Forsythieae</taxon>
        <taxon>Forsythia</taxon>
    </lineage>
</organism>
<evidence type="ECO:0000313" key="4">
    <source>
        <dbReference type="Proteomes" id="UP001604277"/>
    </source>
</evidence>
<comment type="caution">
    <text evidence="3">The sequence shown here is derived from an EMBL/GenBank/DDBJ whole genome shotgun (WGS) entry which is preliminary data.</text>
</comment>
<dbReference type="AlphaFoldDB" id="A0ABD1QSQ0"/>
<dbReference type="Pfam" id="PF19274">
    <property type="entry name" value="PI4K_N"/>
    <property type="match status" value="1"/>
</dbReference>
<protein>
    <submittedName>
        <fullName evidence="3">Phosphatidylinositol 4-kinase alpha 1</fullName>
    </submittedName>
</protein>
<proteinExistence type="inferred from homology"/>
<sequence length="276" mass="30091">MNGWIIEIQGAHLLCHPGAFNMTTGPLHWELLQRARISLGVLLCLWVPPPYGSYLKEPTLPPVPNLDIYEESVVKAADEMRVWLNRALSIAHDIAIGGNLGLFIQDEKEKRAAPAVQLNVIYLLAEMNVAVNNPEVVDMILPLFIESLEKGDASTPGLLRLCLLDAVSCIASLGFEKSYREAIVLMIRSYLSKLSTVGSAESRTQTLPAGFLLVAKGIMSNQLCSDYRHRFLSLCSDVGLAAESKSGRSGADFLGPLLHAVAEMCSDFDPSVGKKQ</sequence>
<reference evidence="4" key="1">
    <citation type="submission" date="2024-07" db="EMBL/GenBank/DDBJ databases">
        <title>Two chromosome-level genome assemblies of Korean endemic species Abeliophyllum distichum and Forsythia ovata (Oleaceae).</title>
        <authorList>
            <person name="Jang H."/>
        </authorList>
    </citation>
    <scope>NUCLEOTIDE SEQUENCE [LARGE SCALE GENOMIC DNA]</scope>
</reference>
<evidence type="ECO:0000313" key="3">
    <source>
        <dbReference type="EMBL" id="KAL2479235.1"/>
    </source>
</evidence>
<keyword evidence="4" id="KW-1185">Reference proteome</keyword>
<dbReference type="EMBL" id="JBFOLJ010000014">
    <property type="protein sequence ID" value="KAL2479235.1"/>
    <property type="molecule type" value="Genomic_DNA"/>
</dbReference>
<dbReference type="InterPro" id="IPR045495">
    <property type="entry name" value="PI4K_N"/>
</dbReference>